<accession>A0A7D6CAS8</accession>
<dbReference type="InterPro" id="IPR005908">
    <property type="entry name" value="G1P_thy_trans_l"/>
</dbReference>
<dbReference type="AlphaFoldDB" id="A0A7D6CAS8"/>
<dbReference type="EC" id="2.7.7.24" evidence="2"/>
<proteinExistence type="predicted"/>
<dbReference type="Gene3D" id="3.90.550.10">
    <property type="entry name" value="Spore Coat Polysaccharide Biosynthesis Protein SpsA, Chain A"/>
    <property type="match status" value="1"/>
</dbReference>
<protein>
    <submittedName>
        <fullName evidence="2">Glucose-1-phosphate thymidylyltransferase</fullName>
        <ecNumber evidence="2">2.7.7.24</ecNumber>
    </submittedName>
</protein>
<dbReference type="InterPro" id="IPR005835">
    <property type="entry name" value="NTP_transferase_dom"/>
</dbReference>
<evidence type="ECO:0000313" key="2">
    <source>
        <dbReference type="EMBL" id="QLJ99322.1"/>
    </source>
</evidence>
<organism evidence="2">
    <name type="scientific">Micromonospora carbonacea</name>
    <dbReference type="NCBI Taxonomy" id="47853"/>
    <lineage>
        <taxon>Bacteria</taxon>
        <taxon>Bacillati</taxon>
        <taxon>Actinomycetota</taxon>
        <taxon>Actinomycetes</taxon>
        <taxon>Micromonosporales</taxon>
        <taxon>Micromonosporaceae</taxon>
        <taxon>Micromonospora</taxon>
    </lineage>
</organism>
<keyword evidence="2" id="KW-0808">Transferase</keyword>
<dbReference type="EMBL" id="CP058905">
    <property type="protein sequence ID" value="QLJ99322.1"/>
    <property type="molecule type" value="Genomic_DNA"/>
</dbReference>
<name>A0A7D6CAS8_9ACTN</name>
<dbReference type="CDD" id="cd04189">
    <property type="entry name" value="G1P_TT_long"/>
    <property type="match status" value="1"/>
</dbReference>
<reference evidence="2" key="1">
    <citation type="submission" date="2020-08" db="EMBL/GenBank/DDBJ databases">
        <title>A bifunctional nitrone conjugated secondary metabolite targeting the ribosome.</title>
        <authorList>
            <person name="Limbrick E.M."/>
            <person name="Graf M."/>
            <person name="Derewacz D.K."/>
            <person name="Nguyen F."/>
            <person name="Spraggins J.M."/>
            <person name="Wieland M."/>
            <person name="Ynigez-Gutierrez A.E."/>
            <person name="Reisman B.J."/>
            <person name="Zinshteyn B."/>
            <person name="McCulloch K."/>
            <person name="Iverson T.M."/>
            <person name="Green R."/>
            <person name="Wilson D.N."/>
            <person name="Bachmann B.O."/>
        </authorList>
    </citation>
    <scope>NUCLEOTIDE SEQUENCE</scope>
    <source>
        <strain evidence="2">Africana</strain>
    </source>
</reference>
<dbReference type="GO" id="GO:0008879">
    <property type="term" value="F:glucose-1-phosphate thymidylyltransferase activity"/>
    <property type="evidence" value="ECO:0007669"/>
    <property type="project" value="UniProtKB-EC"/>
</dbReference>
<feature type="domain" description="Nucleotidyl transferase" evidence="1">
    <location>
        <begin position="2"/>
        <end position="235"/>
    </location>
</feature>
<evidence type="ECO:0000259" key="1">
    <source>
        <dbReference type="Pfam" id="PF00483"/>
    </source>
</evidence>
<sequence length="355" mass="38535">MKALVLAGGVGSRLRPITHTSAKQLIPVANKPVLFYGLEAIREGGIEEVGIVVGSTAPEIQRVVGDGSQFGLQVTYLPQEAPRGLAHAVLISRDYLGDDDFVMYLGDNFIVGGIKDIVERFRQERPHAQIMLTRVADPHAFGVAEMGADGRVIGVEEKPEHPKSDLALVGVYVFSPVVHDAVAELKPSWRNELEITDAVQWMIDRGHRVDSTMITGYWKDTGNLADMLEMNRFVLGSVEPLVEGKVDDRTELIGPVVISAGADVSGSRIVGPVVVGAGSIIRNSYLGPYTSIDCDCTLLETEIEHSIVLRGAYIEGIGRIEFSMIGREARVVPGPRVPKTHRFVLGDHSEVRVGV</sequence>
<dbReference type="PANTHER" id="PTHR42883">
    <property type="entry name" value="GLUCOSE-1-PHOSPHATE THYMIDYLTRANSFERASE"/>
    <property type="match status" value="1"/>
</dbReference>
<dbReference type="InterPro" id="IPR029044">
    <property type="entry name" value="Nucleotide-diphossugar_trans"/>
</dbReference>
<gene>
    <name evidence="2" type="primary">eveS1</name>
    <name evidence="2" type="ORF">HZU44_03980</name>
</gene>
<dbReference type="Pfam" id="PF00483">
    <property type="entry name" value="NTP_transferase"/>
    <property type="match status" value="1"/>
</dbReference>
<dbReference type="PANTHER" id="PTHR42883:SF2">
    <property type="entry name" value="THYMIDYLYLTRANSFERASE"/>
    <property type="match status" value="1"/>
</dbReference>
<dbReference type="SUPFAM" id="SSF53448">
    <property type="entry name" value="Nucleotide-diphospho-sugar transferases"/>
    <property type="match status" value="1"/>
</dbReference>
<dbReference type="NCBIfam" id="TIGR01208">
    <property type="entry name" value="rmlA_long"/>
    <property type="match status" value="1"/>
</dbReference>
<keyword evidence="2" id="KW-0548">Nucleotidyltransferase</keyword>